<dbReference type="SUPFAM" id="SSF48239">
    <property type="entry name" value="Terpenoid cyclases/Protein prenyltransferases"/>
    <property type="match status" value="1"/>
</dbReference>
<dbReference type="InterPro" id="IPR001599">
    <property type="entry name" value="Macroglobln_a2"/>
</dbReference>
<dbReference type="RefSeq" id="WP_081965475.1">
    <property type="nucleotide sequence ID" value="NZ_JRFA01000004.1"/>
</dbReference>
<protein>
    <recommendedName>
        <fullName evidence="3">Alpha-2-macroglobulin domain-containing protein</fullName>
    </recommendedName>
</protein>
<accession>A0A0A2EDX2</accession>
<proteinExistence type="inferred from homology"/>
<evidence type="ECO:0000313" key="4">
    <source>
        <dbReference type="EMBL" id="KGN75665.1"/>
    </source>
</evidence>
<comment type="similarity">
    <text evidence="1">Belongs to the protease inhibitor I39 (alpha-2-macroglobulin) family. Bacterial alpha-2-macroglobulin subfamily.</text>
</comment>
<evidence type="ECO:0000256" key="1">
    <source>
        <dbReference type="ARBA" id="ARBA00010556"/>
    </source>
</evidence>
<dbReference type="STRING" id="28115.HQ47_01650"/>
<evidence type="ECO:0000313" key="5">
    <source>
        <dbReference type="Proteomes" id="UP000030103"/>
    </source>
</evidence>
<evidence type="ECO:0000259" key="3">
    <source>
        <dbReference type="SMART" id="SM01360"/>
    </source>
</evidence>
<dbReference type="Pfam" id="PF01835">
    <property type="entry name" value="MG2"/>
    <property type="match status" value="1"/>
</dbReference>
<dbReference type="Pfam" id="PF17973">
    <property type="entry name" value="bMG10"/>
    <property type="match status" value="1"/>
</dbReference>
<dbReference type="Pfam" id="PF00207">
    <property type="entry name" value="A2M"/>
    <property type="match status" value="1"/>
</dbReference>
<sequence>MNKKYCRVVSLLMIVGLLFISFNSFAQKKTNQGKDMVNILSGQLDKLEKEYPRKPASLIEVANKLEAEARKARRFAPMIRGIKVSTINEEYLDPLKIEGKFTRLYEAAQLPWVTEKEKVLAKILLLSYYAEAYRVSRYSRGRMPLVTIGEPVNEIVPKQWTSQQYLQRICDLYDDIVKNKKLLLSTIEKEERNLFFEKLSHKLLGILFLETLEYREYALENLQGEAGSYMLRNRWEETFKYMMEALKTSEDCIDLQLLRVKFNKRSSWKSDDEIIDELTIAYNRFQKKEVVLPLAEELIRTLVKKSQKAKALEIIEEVLTQFSYKGKNQLSAFYNAKETILHSYFIINYNGEIRPNEDLQVNLEYCNIQKAEIELYRLKKTSFLDLIILYRGDTDYKKYLSGEKPDVTFSLPIVNKADYESVSDSIAIKSPVEKGTYIIRLGYTDIQNKKQERFDVLQVSDAMALTLTEINGCKIHWLNSTTGQPLTQKTIDIGTLKRSGWEQKIPKFDFSEKLKTDRYGLIPANREGELHLYLDAKTDNLYVSDYFNFFDPGTLNSEKRETKTRVFTDRNIYRPGQKVFFSGIVYNIGYNPEAGKVLTGEKVRVKVTDANGEVFYKEDFSSDKYGVFEGSFEVPVDRLLGRYRITVEVRNLYYSGCYIHVEEYKRPSFEVLLVPLKEPYKIGGKTQVNGSAKKLSGFPIQGATVNYTVTARKINWGWRYYFYNDSPEIVLASGTLKTSSEGLFEIPVQFTNIDHRVSLEDQKDQYTYYKYKVEAVVTDLSGETHEETTEMFIGAIPVKMEIDMNEYISKESPRKPWAVLLKNNQDRPVDGKISYTIKRWGADEVVLKGRADANKNIVTSKELSSLPSGKYRVEAAYRLPEGEKVEAAKEFFVFSPNDSEIPSPEPLWATAEKEKYKDNQKAVLLWGTSLPGKQVFYRIFYVNGTYKDGSLTPEAGKMNRLELPAPTRQFEEQYRKVLIYLVDNKKVYEKSVKFSREFPVKEMDLQWQSFRNKLLTEKEETWQLKILMPNGKPATHANLASWMTDASLDMIIERNTDNILQTHLEEPEYYCRLRNITSDKRYIYAQENEIYLEPFEGGTFLKEEIAVAMKTSSVGIRGRGIVGIEEDAADLKEDALSVRKNFDELAYFKPRMHTDNKGEVSWSFTLPESLTRWRVELFAHTPELFSATKQDFVEAYKEFMIEPNIPRFIRFGDRGVIGGSVRNMSKQTVKGSIKLELFDLNTDSILHKQTQDFSVEAGSSLPFALTLEAIAGYEAIGVRVMAQSKKFSDGEQHVLTQLPASVMVTETVPFRLDEEKTEVVDLQKLFPAGQPKQGRLTVEAVGNPLFLAMQQLPIMAADQSMSAISLASALYSINIATYLTDQPGVKQWFADRRKALGKVADTSALKRNDALKQQTSQQTPWLHVADSEEARMRAFLDFMQRPQASRIKVLENKLAELQSSDGNWRWFPGMEPNAYLTSYIMTLLVRQKQFIQLFKPGREFQIMYEKGWRALDRMAVNKKTELEKELKKNPKIKPYLPYGTLNWLYLIAMDSSRPASTQDRYESTKGYFLKILTDNIAKLSLYEMPEAAIIFYRMGRKDLADKLTESLIQHLTTDQEQGAFFAMLHTGEYWWTDRTFSTHTGTIELLNMMRKHPKVVAQMQRWLLAQKRTTQWASTIATADAVYALLSGEDRVEKLQPDKLEIRMPLVNGTLTAKGEVVNHTVPLNKVPEKSKLTLSHSRKSPVWGGVFASYEMPLDKVQSSGKDITVRKELYIPVVKDGREKLERLSEGMMLKPGQKIVTVIFLGLNRSMDFVSLHDMRPACLEPVTQISGYQWGAGTGYYCEIRDNETRFFFNHLTRGEYRLQYEQVVVRTGIYQNGIATAQSAYAPEYSGHTKASQALKVQE</sequence>
<dbReference type="Proteomes" id="UP000030103">
    <property type="component" value="Unassembled WGS sequence"/>
</dbReference>
<dbReference type="PANTHER" id="PTHR40094:SF1">
    <property type="entry name" value="UBIQUITIN DOMAIN-CONTAINING PROTEIN"/>
    <property type="match status" value="1"/>
</dbReference>
<feature type="signal peptide" evidence="2">
    <location>
        <begin position="1"/>
        <end position="26"/>
    </location>
</feature>
<organism evidence="4 5">
    <name type="scientific">Porphyromonas macacae</name>
    <dbReference type="NCBI Taxonomy" id="28115"/>
    <lineage>
        <taxon>Bacteria</taxon>
        <taxon>Pseudomonadati</taxon>
        <taxon>Bacteroidota</taxon>
        <taxon>Bacteroidia</taxon>
        <taxon>Bacteroidales</taxon>
        <taxon>Porphyromonadaceae</taxon>
        <taxon>Porphyromonas</taxon>
    </lineage>
</organism>
<dbReference type="OrthoDB" id="9767116at2"/>
<dbReference type="GO" id="GO:0004866">
    <property type="term" value="F:endopeptidase inhibitor activity"/>
    <property type="evidence" value="ECO:0007669"/>
    <property type="project" value="InterPro"/>
</dbReference>
<dbReference type="Gene3D" id="1.50.10.20">
    <property type="match status" value="1"/>
</dbReference>
<gene>
    <name evidence="4" type="ORF">HQ47_01650</name>
</gene>
<dbReference type="EMBL" id="JRFA01000004">
    <property type="protein sequence ID" value="KGN75665.1"/>
    <property type="molecule type" value="Genomic_DNA"/>
</dbReference>
<keyword evidence="5" id="KW-1185">Reference proteome</keyword>
<dbReference type="eggNOG" id="COG2373">
    <property type="taxonomic scope" value="Bacteria"/>
</dbReference>
<dbReference type="InterPro" id="IPR008930">
    <property type="entry name" value="Terpenoid_cyclase/PrenylTrfase"/>
</dbReference>
<comment type="caution">
    <text evidence="4">The sequence shown here is derived from an EMBL/GenBank/DDBJ whole genome shotgun (WGS) entry which is preliminary data.</text>
</comment>
<dbReference type="InterPro" id="IPR051802">
    <property type="entry name" value="YfhM-like"/>
</dbReference>
<reference evidence="4 5" key="1">
    <citation type="submission" date="2014-09" db="EMBL/GenBank/DDBJ databases">
        <title>Draft Genome Sequence of Porphyromonas macacae COT-192_OH2859.</title>
        <authorList>
            <person name="Wallis C."/>
            <person name="Deusch O."/>
            <person name="O'Flynn C."/>
            <person name="Davis I."/>
            <person name="Horsfall A."/>
            <person name="Kirkwood N."/>
            <person name="Harris S."/>
            <person name="Eisen J.A."/>
            <person name="Coil D.A."/>
            <person name="Darling A.E."/>
            <person name="Jospin G."/>
            <person name="Alexiev A."/>
        </authorList>
    </citation>
    <scope>NUCLEOTIDE SEQUENCE [LARGE SCALE GENOMIC DNA]</scope>
    <source>
        <strain evidence="5">COT-192 OH2859</strain>
    </source>
</reference>
<feature type="chain" id="PRO_5001998259" description="Alpha-2-macroglobulin domain-containing protein" evidence="2">
    <location>
        <begin position="27"/>
        <end position="1904"/>
    </location>
</feature>
<dbReference type="PANTHER" id="PTHR40094">
    <property type="entry name" value="ALPHA-2-MACROGLOBULIN HOMOLOG"/>
    <property type="match status" value="1"/>
</dbReference>
<dbReference type="InterPro" id="IPR002890">
    <property type="entry name" value="MG2"/>
</dbReference>
<keyword evidence="2" id="KW-0732">Signal</keyword>
<feature type="domain" description="Alpha-2-macroglobulin" evidence="3">
    <location>
        <begin position="1145"/>
        <end position="1235"/>
    </location>
</feature>
<dbReference type="Gene3D" id="2.60.40.1930">
    <property type="match status" value="1"/>
</dbReference>
<evidence type="ECO:0000256" key="2">
    <source>
        <dbReference type="SAM" id="SignalP"/>
    </source>
</evidence>
<name>A0A0A2EDX2_9PORP</name>
<dbReference type="SMART" id="SM01360">
    <property type="entry name" value="A2M"/>
    <property type="match status" value="1"/>
</dbReference>
<dbReference type="InterPro" id="IPR041246">
    <property type="entry name" value="Bact_MG10"/>
</dbReference>